<organism evidence="10 11">
    <name type="scientific">Coccomyxa viridis</name>
    <dbReference type="NCBI Taxonomy" id="1274662"/>
    <lineage>
        <taxon>Eukaryota</taxon>
        <taxon>Viridiplantae</taxon>
        <taxon>Chlorophyta</taxon>
        <taxon>core chlorophytes</taxon>
        <taxon>Trebouxiophyceae</taxon>
        <taxon>Trebouxiophyceae incertae sedis</taxon>
        <taxon>Coccomyxaceae</taxon>
        <taxon>Coccomyxa</taxon>
    </lineage>
</organism>
<dbReference type="PANTHER" id="PTHR23086:SF8">
    <property type="entry name" value="PHOSPHATIDYLINOSITOL 5-PHOSPHATE 4-KINASE, ISOFORM A"/>
    <property type="match status" value="1"/>
</dbReference>
<evidence type="ECO:0000256" key="6">
    <source>
        <dbReference type="ARBA" id="ARBA00022840"/>
    </source>
</evidence>
<protein>
    <recommendedName>
        <fullName evidence="1">1-phosphatidylinositol-4-phosphate 5-kinase</fullName>
        <ecNumber evidence="1">2.7.1.68</ecNumber>
    </recommendedName>
</protein>
<gene>
    <name evidence="10" type="ORF">CVIRNUC_001301</name>
</gene>
<keyword evidence="5 7" id="KW-0418">Kinase</keyword>
<sequence>MSAEKTYREGRSLSLALRRASQQHASTSGAYRQSKKFPNGDTYSGGWRNGVPEGEGRYCWADGSTYEGGWRGGAKHGLGTYTWPNMAAYKGEWQNGCMHGVGTFKSPDGTMYEGGWADDLKQGLGKKVYANGDVYEGLWKGGKCEGPGRYRWRNNNEYDGEWKAGRMHGRGTLKWHTGDRYDGEFKEGQEDGIGIFTWADGSTYNGFWRGGLKAGVGVYRPASTENKRATTPSERHSTQMTAAELAKASNGADSETDVPSPRADVEEVPEDAEDGHGKTGSKGEKAERVFIREYEAGRLLREDLVSAEEMEAVFGPFRRRARDKAQRRQRHRRRAATRLGETIYKGHRSYDLMLNLQLGIRHSVQAYTKQPPVVMLENEHYTHKLKANFPRDGSTETPPHPSADFQWKDYCPTAFGKLREVFHIEAAEYMESICGDQVLRELPSPGKSGSVFFVSNDERYMIKTMRKNEVKLLLELLPKYLAHVEKHPHTLLVKFFGLYRVLPENGSKVRFIVMNNVFQGALPIGKQYDLKGSTLGRTSGADAAKAGSVLKDLDLDIKLKLEEGWHDRLMTQLAADCALLEELRVMDYSLLLGIHARSGGWTSSPHATDREDDEDDETETPQSVPNGPLQHYRSSRGFGEGPEAPMGRSPLRPTTSNAAGPLALDGDSGDLAKSARVKAANEAELAAIRSRIEVALGAGVNEKRIADLLSLAQFQMLSRDTRVVRSPTVVLSMRPQRSTTLRPVAYSAGATDEISHSMGRPRVQLGMHVVATALPAAEDSSAQPEDVVLYFGIIDILQEYNVGKRIEHGYKSIFNNGSTISAVDPKRYSQRFQEFMQKVFV</sequence>
<dbReference type="SMART" id="SM00330">
    <property type="entry name" value="PIPKc"/>
    <property type="match status" value="1"/>
</dbReference>
<feature type="region of interest" description="Disordered" evidence="8">
    <location>
        <begin position="223"/>
        <end position="284"/>
    </location>
</feature>
<feature type="compositionally biased region" description="Basic and acidic residues" evidence="8">
    <location>
        <begin position="225"/>
        <end position="237"/>
    </location>
</feature>
<dbReference type="Pfam" id="PF01504">
    <property type="entry name" value="PIP5K"/>
    <property type="match status" value="1"/>
</dbReference>
<name>A0AAV1HUF5_9CHLO</name>
<evidence type="ECO:0000256" key="8">
    <source>
        <dbReference type="SAM" id="MobiDB-lite"/>
    </source>
</evidence>
<dbReference type="SUPFAM" id="SSF56104">
    <property type="entry name" value="SAICAR synthase-like"/>
    <property type="match status" value="1"/>
</dbReference>
<dbReference type="InterPro" id="IPR002498">
    <property type="entry name" value="PInositol-4-P-4/5-kinase_core"/>
</dbReference>
<evidence type="ECO:0000256" key="1">
    <source>
        <dbReference type="ARBA" id="ARBA00012172"/>
    </source>
</evidence>
<keyword evidence="6 7" id="KW-0067">ATP-binding</keyword>
<dbReference type="PANTHER" id="PTHR23086">
    <property type="entry name" value="PHOSPHATIDYLINOSITOL-4-PHOSPHATE 5-KINASE"/>
    <property type="match status" value="1"/>
</dbReference>
<evidence type="ECO:0000256" key="7">
    <source>
        <dbReference type="PROSITE-ProRule" id="PRU00781"/>
    </source>
</evidence>
<feature type="domain" description="PIPK" evidence="9">
    <location>
        <begin position="346"/>
        <end position="840"/>
    </location>
</feature>
<dbReference type="Proteomes" id="UP001314263">
    <property type="component" value="Unassembled WGS sequence"/>
</dbReference>
<evidence type="ECO:0000313" key="10">
    <source>
        <dbReference type="EMBL" id="CAK0741117.1"/>
    </source>
</evidence>
<dbReference type="PIRSF" id="PIRSF037274">
    <property type="entry name" value="PIP5K_plant_prd"/>
    <property type="match status" value="1"/>
</dbReference>
<dbReference type="Gene3D" id="3.30.810.10">
    <property type="entry name" value="2-Layer Sandwich"/>
    <property type="match status" value="2"/>
</dbReference>
<reference evidence="10 11" key="1">
    <citation type="submission" date="2023-10" db="EMBL/GenBank/DDBJ databases">
        <authorList>
            <person name="Maclean D."/>
            <person name="Macfadyen A."/>
        </authorList>
    </citation>
    <scope>NUCLEOTIDE SEQUENCE [LARGE SCALE GENOMIC DNA]</scope>
</reference>
<feature type="region of interest" description="Disordered" evidence="8">
    <location>
        <begin position="600"/>
        <end position="667"/>
    </location>
</feature>
<dbReference type="EC" id="2.7.1.68" evidence="1"/>
<keyword evidence="4 7" id="KW-0547">Nucleotide-binding</keyword>
<evidence type="ECO:0000256" key="5">
    <source>
        <dbReference type="ARBA" id="ARBA00022777"/>
    </source>
</evidence>
<feature type="compositionally biased region" description="Polar residues" evidence="8">
    <location>
        <begin position="20"/>
        <end position="31"/>
    </location>
</feature>
<comment type="caution">
    <text evidence="10">The sequence shown here is derived from an EMBL/GenBank/DDBJ whole genome shotgun (WGS) entry which is preliminary data.</text>
</comment>
<evidence type="ECO:0000259" key="9">
    <source>
        <dbReference type="PROSITE" id="PS51455"/>
    </source>
</evidence>
<dbReference type="InterPro" id="IPR003409">
    <property type="entry name" value="MORN"/>
</dbReference>
<dbReference type="CDD" id="cd17302">
    <property type="entry name" value="PIPKc_AtPIP5K_like"/>
    <property type="match status" value="1"/>
</dbReference>
<dbReference type="InterPro" id="IPR027483">
    <property type="entry name" value="PInositol-4-P-4/5-kinase_C_sf"/>
</dbReference>
<dbReference type="InterPro" id="IPR023610">
    <property type="entry name" value="PInositol-4/5-P-5/4-kinase"/>
</dbReference>
<dbReference type="GO" id="GO:0005886">
    <property type="term" value="C:plasma membrane"/>
    <property type="evidence" value="ECO:0007669"/>
    <property type="project" value="TreeGrafter"/>
</dbReference>
<keyword evidence="11" id="KW-1185">Reference proteome</keyword>
<accession>A0AAV1HUF5</accession>
<dbReference type="PROSITE" id="PS51455">
    <property type="entry name" value="PIPK"/>
    <property type="match status" value="1"/>
</dbReference>
<evidence type="ECO:0000256" key="3">
    <source>
        <dbReference type="ARBA" id="ARBA00022737"/>
    </source>
</evidence>
<evidence type="ECO:0000256" key="2">
    <source>
        <dbReference type="ARBA" id="ARBA00022679"/>
    </source>
</evidence>
<proteinExistence type="predicted"/>
<dbReference type="Gene3D" id="2.20.110.10">
    <property type="entry name" value="Histone H3 K4-specific methyltransferase SET7/9 N-terminal domain"/>
    <property type="match status" value="4"/>
</dbReference>
<dbReference type="GO" id="GO:0046854">
    <property type="term" value="P:phosphatidylinositol phosphate biosynthetic process"/>
    <property type="evidence" value="ECO:0007669"/>
    <property type="project" value="TreeGrafter"/>
</dbReference>
<feature type="compositionally biased region" description="Basic and acidic residues" evidence="8">
    <location>
        <begin position="1"/>
        <end position="11"/>
    </location>
</feature>
<feature type="compositionally biased region" description="Acidic residues" evidence="8">
    <location>
        <begin position="610"/>
        <end position="619"/>
    </location>
</feature>
<dbReference type="EMBL" id="CAUYUE010000002">
    <property type="protein sequence ID" value="CAK0741117.1"/>
    <property type="molecule type" value="Genomic_DNA"/>
</dbReference>
<dbReference type="Pfam" id="PF02493">
    <property type="entry name" value="MORN"/>
    <property type="match status" value="8"/>
</dbReference>
<feature type="region of interest" description="Disordered" evidence="8">
    <location>
        <begin position="1"/>
        <end position="48"/>
    </location>
</feature>
<evidence type="ECO:0000256" key="4">
    <source>
        <dbReference type="ARBA" id="ARBA00022741"/>
    </source>
</evidence>
<dbReference type="SUPFAM" id="SSF82185">
    <property type="entry name" value="Histone H3 K4-specific methyltransferase SET7/9 N-terminal domain"/>
    <property type="match status" value="1"/>
</dbReference>
<feature type="compositionally biased region" description="Basic and acidic residues" evidence="8">
    <location>
        <begin position="274"/>
        <end position="284"/>
    </location>
</feature>
<keyword evidence="3" id="KW-0677">Repeat</keyword>
<dbReference type="AlphaFoldDB" id="A0AAV1HUF5"/>
<evidence type="ECO:0000313" key="11">
    <source>
        <dbReference type="Proteomes" id="UP001314263"/>
    </source>
</evidence>
<keyword evidence="2 7" id="KW-0808">Transferase</keyword>
<dbReference type="InterPro" id="IPR027484">
    <property type="entry name" value="PInositol-4-P-5-kinase_N"/>
</dbReference>
<dbReference type="InterPro" id="IPR017163">
    <property type="entry name" value="PIno-4-P-5_kinase_pln"/>
</dbReference>
<dbReference type="Gene3D" id="3.30.800.10">
    <property type="entry name" value="Phosphatidylinositol Phosphate Kinase II Beta"/>
    <property type="match status" value="1"/>
</dbReference>
<dbReference type="GO" id="GO:0005524">
    <property type="term" value="F:ATP binding"/>
    <property type="evidence" value="ECO:0007669"/>
    <property type="project" value="UniProtKB-UniRule"/>
</dbReference>
<dbReference type="GO" id="GO:0016308">
    <property type="term" value="F:1-phosphatidylinositol-4-phosphate 5-kinase activity"/>
    <property type="evidence" value="ECO:0007669"/>
    <property type="project" value="UniProtKB-EC"/>
</dbReference>
<dbReference type="SMART" id="SM00698">
    <property type="entry name" value="MORN"/>
    <property type="match status" value="8"/>
</dbReference>